<dbReference type="CDD" id="cd02440">
    <property type="entry name" value="AdoMet_MTases"/>
    <property type="match status" value="1"/>
</dbReference>
<comment type="caution">
    <text evidence="1">The sequence shown here is derived from an EMBL/GenBank/DDBJ whole genome shotgun (WGS) entry which is preliminary data.</text>
</comment>
<dbReference type="Gene3D" id="3.40.50.150">
    <property type="entry name" value="Vaccinia Virus protein VP39"/>
    <property type="match status" value="1"/>
</dbReference>
<evidence type="ECO:0000313" key="2">
    <source>
        <dbReference type="Proteomes" id="UP001596137"/>
    </source>
</evidence>
<dbReference type="Pfam" id="PF13489">
    <property type="entry name" value="Methyltransf_23"/>
    <property type="match status" value="1"/>
</dbReference>
<protein>
    <submittedName>
        <fullName evidence="1">Methyltransferase domain-containing protein</fullName>
    </submittedName>
</protein>
<dbReference type="RefSeq" id="WP_380763619.1">
    <property type="nucleotide sequence ID" value="NZ_JBHSRF010000138.1"/>
</dbReference>
<dbReference type="PANTHER" id="PTHR45445:SF2">
    <property type="entry name" value="METHYLTRANSFERASE TYPE 11 DOMAIN-CONTAINING PROTEIN"/>
    <property type="match status" value="1"/>
</dbReference>
<dbReference type="GO" id="GO:0032259">
    <property type="term" value="P:methylation"/>
    <property type="evidence" value="ECO:0007669"/>
    <property type="project" value="UniProtKB-KW"/>
</dbReference>
<organism evidence="1 2">
    <name type="scientific">Sphaerisporangium aureirubrum</name>
    <dbReference type="NCBI Taxonomy" id="1544736"/>
    <lineage>
        <taxon>Bacteria</taxon>
        <taxon>Bacillati</taxon>
        <taxon>Actinomycetota</taxon>
        <taxon>Actinomycetes</taxon>
        <taxon>Streptosporangiales</taxon>
        <taxon>Streptosporangiaceae</taxon>
        <taxon>Sphaerisporangium</taxon>
    </lineage>
</organism>
<dbReference type="EMBL" id="JBHSRF010000138">
    <property type="protein sequence ID" value="MFC6087402.1"/>
    <property type="molecule type" value="Genomic_DNA"/>
</dbReference>
<keyword evidence="1" id="KW-0489">Methyltransferase</keyword>
<accession>A0ABW1NYI5</accession>
<dbReference type="Proteomes" id="UP001596137">
    <property type="component" value="Unassembled WGS sequence"/>
</dbReference>
<dbReference type="InterPro" id="IPR029063">
    <property type="entry name" value="SAM-dependent_MTases_sf"/>
</dbReference>
<reference evidence="2" key="1">
    <citation type="journal article" date="2019" name="Int. J. Syst. Evol. Microbiol.">
        <title>The Global Catalogue of Microorganisms (GCM) 10K type strain sequencing project: providing services to taxonomists for standard genome sequencing and annotation.</title>
        <authorList>
            <consortium name="The Broad Institute Genomics Platform"/>
            <consortium name="The Broad Institute Genome Sequencing Center for Infectious Disease"/>
            <person name="Wu L."/>
            <person name="Ma J."/>
        </authorList>
    </citation>
    <scope>NUCLEOTIDE SEQUENCE [LARGE SCALE GENOMIC DNA]</scope>
    <source>
        <strain evidence="2">JCM 30346</strain>
    </source>
</reference>
<dbReference type="PANTHER" id="PTHR45445">
    <property type="match status" value="1"/>
</dbReference>
<dbReference type="SUPFAM" id="SSF53335">
    <property type="entry name" value="S-adenosyl-L-methionine-dependent methyltransferases"/>
    <property type="match status" value="1"/>
</dbReference>
<evidence type="ECO:0000313" key="1">
    <source>
        <dbReference type="EMBL" id="MFC6087402.1"/>
    </source>
</evidence>
<sequence length="274" mass="30408">MAIPPVLLKEDELLQDETTSSAYETARDISKYLLMHYGSIEDAFERPHHPLAPSHGLPRRLSEVLELVALRTGTSVSSVLDVGCSVGGISHALSTWVKDVVVGIDSSVRSIEVAQSLTRHGGGTFSVAQLGPFFREVQVTLPAAERRARVEFEVDDACALAAPHRPFDAVILSNVLDRVKDPELCLKQFTDSARILRRGGLLMVACPWSWYPEFSSPETWFGSSSNGTTSEQVLKNILSADLDLMLEKDEAGVLRQNPREYDYFEAHVTVWRKR</sequence>
<keyword evidence="2" id="KW-1185">Reference proteome</keyword>
<name>A0ABW1NYI5_9ACTN</name>
<gene>
    <name evidence="1" type="ORF">ACFP1K_39975</name>
</gene>
<proteinExistence type="predicted"/>
<dbReference type="GO" id="GO:0008168">
    <property type="term" value="F:methyltransferase activity"/>
    <property type="evidence" value="ECO:0007669"/>
    <property type="project" value="UniProtKB-KW"/>
</dbReference>
<keyword evidence="1" id="KW-0808">Transferase</keyword>